<keyword evidence="5 6" id="KW-0472">Membrane</keyword>
<reference evidence="7" key="1">
    <citation type="journal article" date="2023" name="Nat. Microbiol.">
        <title>Enrichment and characterization of a nitric oxide-reducing microbial community in a continuous bioreactor.</title>
        <authorList>
            <person name="Garrido-Amador P."/>
            <person name="Stortenbeker N."/>
            <person name="Wessels H.J.C.T."/>
            <person name="Speth D.R."/>
            <person name="Garcia-Heredia I."/>
            <person name="Kartal B."/>
        </authorList>
    </citation>
    <scope>NUCLEOTIDE SEQUENCE</scope>
    <source>
        <strain evidence="7">MAG1</strain>
    </source>
</reference>
<evidence type="ECO:0000256" key="1">
    <source>
        <dbReference type="ARBA" id="ARBA00004141"/>
    </source>
</evidence>
<keyword evidence="3 6" id="KW-0812">Transmembrane</keyword>
<protein>
    <recommendedName>
        <fullName evidence="8">Methanethiol S-methyltransferase</fullName>
    </recommendedName>
</protein>
<feature type="transmembrane region" description="Helical" evidence="6">
    <location>
        <begin position="74"/>
        <end position="96"/>
    </location>
</feature>
<evidence type="ECO:0000256" key="2">
    <source>
        <dbReference type="ARBA" id="ARBA00010631"/>
    </source>
</evidence>
<dbReference type="Proteomes" id="UP001234916">
    <property type="component" value="Chromosome"/>
</dbReference>
<evidence type="ECO:0000256" key="5">
    <source>
        <dbReference type="ARBA" id="ARBA00023136"/>
    </source>
</evidence>
<dbReference type="KEGG" id="npv:OHM77_12190"/>
<feature type="transmembrane region" description="Helical" evidence="6">
    <location>
        <begin position="42"/>
        <end position="62"/>
    </location>
</feature>
<evidence type="ECO:0000256" key="4">
    <source>
        <dbReference type="ARBA" id="ARBA00022989"/>
    </source>
</evidence>
<evidence type="ECO:0000256" key="6">
    <source>
        <dbReference type="SAM" id="Phobius"/>
    </source>
</evidence>
<dbReference type="PANTHER" id="PTHR31040:SF1">
    <property type="entry name" value="NURIM"/>
    <property type="match status" value="1"/>
</dbReference>
<dbReference type="EMBL" id="CP107246">
    <property type="protein sequence ID" value="WIM05428.1"/>
    <property type="molecule type" value="Genomic_DNA"/>
</dbReference>
<dbReference type="AlphaFoldDB" id="A0AA49IXW0"/>
<accession>A0AA49IXW0</accession>
<name>A0AA49IXW0_9PROT</name>
<proteinExistence type="inferred from homology"/>
<dbReference type="GO" id="GO:0016020">
    <property type="term" value="C:membrane"/>
    <property type="evidence" value="ECO:0007669"/>
    <property type="project" value="UniProtKB-SubCell"/>
</dbReference>
<evidence type="ECO:0000256" key="3">
    <source>
        <dbReference type="ARBA" id="ARBA00022692"/>
    </source>
</evidence>
<dbReference type="PANTHER" id="PTHR31040">
    <property type="entry name" value="NURIM"/>
    <property type="match status" value="1"/>
</dbReference>
<comment type="subcellular location">
    <subcellularLocation>
        <location evidence="1">Membrane</location>
        <topology evidence="1">Multi-pass membrane protein</topology>
    </subcellularLocation>
</comment>
<gene>
    <name evidence="7" type="ORF">OHM77_12190</name>
</gene>
<evidence type="ECO:0008006" key="8">
    <source>
        <dbReference type="Google" id="ProtNLM"/>
    </source>
</evidence>
<dbReference type="Gene3D" id="1.20.120.1630">
    <property type="match status" value="1"/>
</dbReference>
<comment type="similarity">
    <text evidence="2">Belongs to the nurim family.</text>
</comment>
<keyword evidence="4 6" id="KW-1133">Transmembrane helix</keyword>
<sequence>MKLAWIALAWIAFAFVHSALASLGAKERVTRRWPAAARWYRLAFNGLSLTAVLPIVWLSYALDGPMLWQWTGAWRWLSNGLALAAIAGFIATARWYDMDTFLGLRQIREHDRRPDGNEGLSLSPFHHYVRHPWYAFGLVLVWAGDKTLPLLVSALAISAYLVIGSKLEEKKLIARYGDDYRRYMEKVPGLIPLPWKHL</sequence>
<evidence type="ECO:0000313" key="7">
    <source>
        <dbReference type="EMBL" id="WIM05428.1"/>
    </source>
</evidence>
<organism evidence="7">
    <name type="scientific">Candidatus Nitricoxidivorans perseverans</name>
    <dbReference type="NCBI Taxonomy" id="2975601"/>
    <lineage>
        <taxon>Bacteria</taxon>
        <taxon>Pseudomonadati</taxon>
        <taxon>Pseudomonadota</taxon>
        <taxon>Betaproteobacteria</taxon>
        <taxon>Nitrosomonadales</taxon>
        <taxon>Sterolibacteriaceae</taxon>
        <taxon>Candidatus Nitricoxidivorans</taxon>
    </lineage>
</organism>
<dbReference type="InterPro" id="IPR033580">
    <property type="entry name" value="Nurim-like"/>
</dbReference>